<dbReference type="EMBL" id="QURH01000923">
    <property type="protein sequence ID" value="RFU37772.1"/>
    <property type="molecule type" value="Genomic_DNA"/>
</dbReference>
<feature type="non-terminal residue" evidence="1">
    <location>
        <position position="81"/>
    </location>
</feature>
<keyword evidence="1" id="KW-0413">Isomerase</keyword>
<name>A0A372JCR7_9ACTN</name>
<dbReference type="GO" id="GO:0016853">
    <property type="term" value="F:isomerase activity"/>
    <property type="evidence" value="ECO:0007669"/>
    <property type="project" value="UniProtKB-KW"/>
</dbReference>
<comment type="caution">
    <text evidence="1">The sequence shown here is derived from an EMBL/GenBank/DDBJ whole genome shotgun (WGS) entry which is preliminary data.</text>
</comment>
<protein>
    <submittedName>
        <fullName evidence="1">Glucose-6-phosphate isomerase</fullName>
    </submittedName>
</protein>
<accession>A0A372JCR7</accession>
<dbReference type="Proteomes" id="UP000261811">
    <property type="component" value="Unassembled WGS sequence"/>
</dbReference>
<organism evidence="1 2">
    <name type="scientific">Actinomadura logoneensis</name>
    <dbReference type="NCBI Taxonomy" id="2293572"/>
    <lineage>
        <taxon>Bacteria</taxon>
        <taxon>Bacillati</taxon>
        <taxon>Actinomycetota</taxon>
        <taxon>Actinomycetes</taxon>
        <taxon>Streptosporangiales</taxon>
        <taxon>Thermomonosporaceae</taxon>
        <taxon>Actinomadura</taxon>
    </lineage>
</organism>
<keyword evidence="2" id="KW-1185">Reference proteome</keyword>
<reference evidence="1 2" key="1">
    <citation type="submission" date="2018-08" db="EMBL/GenBank/DDBJ databases">
        <title>Actinomadura jelena sp. nov., a novel Actinomycete isolated from soil in Chad.</title>
        <authorList>
            <person name="Shi L."/>
        </authorList>
    </citation>
    <scope>NUCLEOTIDE SEQUENCE [LARGE SCALE GENOMIC DNA]</scope>
    <source>
        <strain evidence="1 2">NEAU-G17</strain>
    </source>
</reference>
<sequence>MTSVVTAAGVSVTIRGPLVDEAESVLARLVTDGVPGALAQRSGRLWGPDAAPGAARRLGWLGLPDSSRDLLGLLAGRVREA</sequence>
<evidence type="ECO:0000313" key="1">
    <source>
        <dbReference type="EMBL" id="RFU37772.1"/>
    </source>
</evidence>
<gene>
    <name evidence="1" type="ORF">DZF91_31130</name>
</gene>
<evidence type="ECO:0000313" key="2">
    <source>
        <dbReference type="Proteomes" id="UP000261811"/>
    </source>
</evidence>
<proteinExistence type="predicted"/>
<dbReference type="AlphaFoldDB" id="A0A372JCR7"/>